<dbReference type="Proteomes" id="UP000315349">
    <property type="component" value="Chromosome"/>
</dbReference>
<gene>
    <name evidence="1" type="ORF">Spb1_17000</name>
</gene>
<evidence type="ECO:0000313" key="2">
    <source>
        <dbReference type="Proteomes" id="UP000315349"/>
    </source>
</evidence>
<reference evidence="1 2" key="1">
    <citation type="submission" date="2019-02" db="EMBL/GenBank/DDBJ databases">
        <title>Deep-cultivation of Planctomycetes and their phenomic and genomic characterization uncovers novel biology.</title>
        <authorList>
            <person name="Wiegand S."/>
            <person name="Jogler M."/>
            <person name="Boedeker C."/>
            <person name="Pinto D."/>
            <person name="Vollmers J."/>
            <person name="Rivas-Marin E."/>
            <person name="Kohn T."/>
            <person name="Peeters S.H."/>
            <person name="Heuer A."/>
            <person name="Rast P."/>
            <person name="Oberbeckmann S."/>
            <person name="Bunk B."/>
            <person name="Jeske O."/>
            <person name="Meyerdierks A."/>
            <person name="Storesund J.E."/>
            <person name="Kallscheuer N."/>
            <person name="Luecker S."/>
            <person name="Lage O.M."/>
            <person name="Pohl T."/>
            <person name="Merkel B.J."/>
            <person name="Hornburger P."/>
            <person name="Mueller R.-W."/>
            <person name="Bruemmer F."/>
            <person name="Labrenz M."/>
            <person name="Spormann A.M."/>
            <person name="Op den Camp H."/>
            <person name="Overmann J."/>
            <person name="Amann R."/>
            <person name="Jetten M.S.M."/>
            <person name="Mascher T."/>
            <person name="Medema M.H."/>
            <person name="Devos D.P."/>
            <person name="Kaster A.-K."/>
            <person name="Ovreas L."/>
            <person name="Rohde M."/>
            <person name="Galperin M.Y."/>
            <person name="Jogler C."/>
        </authorList>
    </citation>
    <scope>NUCLEOTIDE SEQUENCE [LARGE SCALE GENOMIC DNA]</scope>
    <source>
        <strain evidence="1 2">Spb1</strain>
    </source>
</reference>
<accession>A0A518GMB6</accession>
<dbReference type="AlphaFoldDB" id="A0A518GMB6"/>
<dbReference type="EMBL" id="CP036299">
    <property type="protein sequence ID" value="QDV29783.1"/>
    <property type="molecule type" value="Genomic_DNA"/>
</dbReference>
<dbReference type="KEGG" id="peh:Spb1_17000"/>
<protein>
    <submittedName>
        <fullName evidence="1">Uncharacterized protein</fullName>
    </submittedName>
</protein>
<sequence length="54" mass="6370">MLARSRKHGTLGMFAINDQSPMTWGQTWTFDPSHPIPTSRVYFWYLSRIDLLLE</sequence>
<keyword evidence="2" id="KW-1185">Reference proteome</keyword>
<proteinExistence type="predicted"/>
<evidence type="ECO:0000313" key="1">
    <source>
        <dbReference type="EMBL" id="QDV29783.1"/>
    </source>
</evidence>
<organism evidence="1 2">
    <name type="scientific">Planctopirus ephydatiae</name>
    <dbReference type="NCBI Taxonomy" id="2528019"/>
    <lineage>
        <taxon>Bacteria</taxon>
        <taxon>Pseudomonadati</taxon>
        <taxon>Planctomycetota</taxon>
        <taxon>Planctomycetia</taxon>
        <taxon>Planctomycetales</taxon>
        <taxon>Planctomycetaceae</taxon>
        <taxon>Planctopirus</taxon>
    </lineage>
</organism>
<name>A0A518GMB6_9PLAN</name>